<evidence type="ECO:0000256" key="1">
    <source>
        <dbReference type="ARBA" id="ARBA00004713"/>
    </source>
</evidence>
<protein>
    <recommendedName>
        <fullName evidence="3 9">3-deoxy-D-manno-octulosonic acid transferase</fullName>
        <shortName evidence="9">Kdo transferase</shortName>
        <ecNumber evidence="2 9">2.4.99.12</ecNumber>
    </recommendedName>
    <alternativeName>
        <fullName evidence="5 9">Lipid IV(A) 3-deoxy-D-manno-octulosonic acid transferase</fullName>
    </alternativeName>
</protein>
<feature type="transmembrane region" description="Helical" evidence="9">
    <location>
        <begin position="6"/>
        <end position="27"/>
    </location>
</feature>
<dbReference type="GO" id="GO:0043842">
    <property type="term" value="F:Kdo transferase activity"/>
    <property type="evidence" value="ECO:0007669"/>
    <property type="project" value="UniProtKB-EC"/>
</dbReference>
<dbReference type="GO" id="GO:0009244">
    <property type="term" value="P:lipopolysaccharide core region biosynthetic process"/>
    <property type="evidence" value="ECO:0007669"/>
    <property type="project" value="UniProtKB-UniRule"/>
</dbReference>
<name>A0A858RPA3_9BACT</name>
<evidence type="ECO:0000256" key="9">
    <source>
        <dbReference type="RuleBase" id="RU365103"/>
    </source>
</evidence>
<organism evidence="11 12">
    <name type="scientific">Luteolibacter luteus</name>
    <dbReference type="NCBI Taxonomy" id="2728835"/>
    <lineage>
        <taxon>Bacteria</taxon>
        <taxon>Pseudomonadati</taxon>
        <taxon>Verrucomicrobiota</taxon>
        <taxon>Verrucomicrobiia</taxon>
        <taxon>Verrucomicrobiales</taxon>
        <taxon>Verrucomicrobiaceae</taxon>
        <taxon>Luteolibacter</taxon>
    </lineage>
</organism>
<reference evidence="11 12" key="1">
    <citation type="submission" date="2020-04" db="EMBL/GenBank/DDBJ databases">
        <title>Luteolibacter sp. G-1-1-1 isolated from soil.</title>
        <authorList>
            <person name="Dahal R.H."/>
        </authorList>
    </citation>
    <scope>NUCLEOTIDE SEQUENCE [LARGE SCALE GENOMIC DNA]</scope>
    <source>
        <strain evidence="11 12">G-1-1-1</strain>
    </source>
</reference>
<gene>
    <name evidence="11" type="ORF">HHL09_22580</name>
</gene>
<feature type="site" description="Transition state stabilizer" evidence="8">
    <location>
        <position position="215"/>
    </location>
</feature>
<keyword evidence="4 9" id="KW-0808">Transferase</keyword>
<dbReference type="GO" id="GO:0005886">
    <property type="term" value="C:plasma membrane"/>
    <property type="evidence" value="ECO:0007669"/>
    <property type="project" value="UniProtKB-SubCell"/>
</dbReference>
<keyword evidence="9" id="KW-0472">Membrane</keyword>
<keyword evidence="9" id="KW-1003">Cell membrane</keyword>
<accession>A0A858RPA3</accession>
<proteinExistence type="inferred from homology"/>
<comment type="pathway">
    <text evidence="1 9">Bacterial outer membrane biogenesis; LPS core biosynthesis.</text>
</comment>
<dbReference type="InterPro" id="IPR038107">
    <property type="entry name" value="Glycos_transf_N_sf"/>
</dbReference>
<dbReference type="SUPFAM" id="SSF53756">
    <property type="entry name" value="UDP-Glycosyltransferase/glycogen phosphorylase"/>
    <property type="match status" value="1"/>
</dbReference>
<comment type="similarity">
    <text evidence="9">Belongs to the glycosyltransferase group 1 family.</text>
</comment>
<dbReference type="RefSeq" id="WP_169456937.1">
    <property type="nucleotide sequence ID" value="NZ_CP051774.1"/>
</dbReference>
<dbReference type="KEGG" id="luo:HHL09_22580"/>
<evidence type="ECO:0000256" key="8">
    <source>
        <dbReference type="PIRSR" id="PIRSR639901-2"/>
    </source>
</evidence>
<dbReference type="UniPathway" id="UPA00958"/>
<dbReference type="EMBL" id="CP051774">
    <property type="protein sequence ID" value="QJE98451.1"/>
    <property type="molecule type" value="Genomic_DNA"/>
</dbReference>
<evidence type="ECO:0000256" key="3">
    <source>
        <dbReference type="ARBA" id="ARBA00019077"/>
    </source>
</evidence>
<evidence type="ECO:0000256" key="5">
    <source>
        <dbReference type="ARBA" id="ARBA00031445"/>
    </source>
</evidence>
<sequence length="424" mass="46511">MPFRLVLGLYRLLLPLLFLVALPGWLVRMGRRGGFGSGLRERFSIYKRPEEAEPCGEVHLHSVSVGETMIALKLIRAWKIREPGKRFVVAVGTATGHAVAKEAAIEGVRVTYAPFDFPVCVGRYLGRFEPCQIVLVEGEAWPHLLLECQKRGIPVRLVNARLSPRSERRYRKVASLVQPVFGMLDAVAAQEPSDIARWEALGVAREKITVTGSSKFDPGGAAMPAMREEFSAMIDPFGKGRPVILAASTHGKEEGWLGNVLHNIPALYAVVPRHAERRAEVRAALEGEGYEVVLRSNYHSPRDPLNACLVIDSTGELRDWTAHATMVIIGKSILGTGGQNPAEAILARKPLLFGPHMENFEPLASSLVASGGAIRFRDRWELLHAVKELLSDKARYEQMCDNAAKVLGGHTGATGRILDLLTEG</sequence>
<evidence type="ECO:0000313" key="11">
    <source>
        <dbReference type="EMBL" id="QJE98451.1"/>
    </source>
</evidence>
<dbReference type="Gene3D" id="3.40.50.2000">
    <property type="entry name" value="Glycogen Phosphorylase B"/>
    <property type="match status" value="1"/>
</dbReference>
<keyword evidence="9" id="KW-0448">Lipopolysaccharide biosynthesis</keyword>
<dbReference type="Gene3D" id="3.40.50.11720">
    <property type="entry name" value="3-Deoxy-D-manno-octulosonic-acid transferase, N-terminal domain"/>
    <property type="match status" value="1"/>
</dbReference>
<dbReference type="InterPro" id="IPR007507">
    <property type="entry name" value="Glycos_transf_N"/>
</dbReference>
<evidence type="ECO:0000256" key="7">
    <source>
        <dbReference type="PIRSR" id="PIRSR639901-1"/>
    </source>
</evidence>
<evidence type="ECO:0000256" key="6">
    <source>
        <dbReference type="ARBA" id="ARBA00049183"/>
    </source>
</evidence>
<comment type="catalytic activity">
    <reaction evidence="6 9">
        <text>lipid IVA (E. coli) + CMP-3-deoxy-beta-D-manno-octulosonate = alpha-Kdo-(2-&gt;6)-lipid IVA (E. coli) + CMP + H(+)</text>
        <dbReference type="Rhea" id="RHEA:28066"/>
        <dbReference type="ChEBI" id="CHEBI:15378"/>
        <dbReference type="ChEBI" id="CHEBI:58603"/>
        <dbReference type="ChEBI" id="CHEBI:60364"/>
        <dbReference type="ChEBI" id="CHEBI:60377"/>
        <dbReference type="ChEBI" id="CHEBI:85987"/>
        <dbReference type="EC" id="2.4.99.12"/>
    </reaction>
</comment>
<evidence type="ECO:0000259" key="10">
    <source>
        <dbReference type="Pfam" id="PF04413"/>
    </source>
</evidence>
<comment type="function">
    <text evidence="9">Involved in lipopolysaccharide (LPS) biosynthesis. Catalyzes the transfer of 3-deoxy-D-manno-octulosonate (Kdo) residue(s) from CMP-Kdo to lipid IV(A), the tetraacyldisaccharide-1,4'-bisphosphate precursor of lipid A.</text>
</comment>
<dbReference type="Proteomes" id="UP000501812">
    <property type="component" value="Chromosome"/>
</dbReference>
<dbReference type="PANTHER" id="PTHR42755">
    <property type="entry name" value="3-DEOXY-MANNO-OCTULOSONATE CYTIDYLYLTRANSFERASE"/>
    <property type="match status" value="1"/>
</dbReference>
<evidence type="ECO:0000256" key="4">
    <source>
        <dbReference type="ARBA" id="ARBA00022679"/>
    </source>
</evidence>
<dbReference type="EC" id="2.4.99.12" evidence="2 9"/>
<dbReference type="Pfam" id="PF04413">
    <property type="entry name" value="Glycos_transf_N"/>
    <property type="match status" value="1"/>
</dbReference>
<dbReference type="AlphaFoldDB" id="A0A858RPA3"/>
<feature type="site" description="Transition state stabilizer" evidence="8">
    <location>
        <position position="137"/>
    </location>
</feature>
<keyword evidence="9" id="KW-1133">Transmembrane helix</keyword>
<dbReference type="InterPro" id="IPR039901">
    <property type="entry name" value="Kdotransferase"/>
</dbReference>
<comment type="subcellular location">
    <subcellularLocation>
        <location evidence="9">Cell membrane</location>
    </subcellularLocation>
</comment>
<keyword evidence="12" id="KW-1185">Reference proteome</keyword>
<evidence type="ECO:0000313" key="12">
    <source>
        <dbReference type="Proteomes" id="UP000501812"/>
    </source>
</evidence>
<evidence type="ECO:0000256" key="2">
    <source>
        <dbReference type="ARBA" id="ARBA00012621"/>
    </source>
</evidence>
<dbReference type="PANTHER" id="PTHR42755:SF1">
    <property type="entry name" value="3-DEOXY-D-MANNO-OCTULOSONIC ACID TRANSFERASE, MITOCHONDRIAL-RELATED"/>
    <property type="match status" value="1"/>
</dbReference>
<dbReference type="GO" id="GO:0009245">
    <property type="term" value="P:lipid A biosynthetic process"/>
    <property type="evidence" value="ECO:0007669"/>
    <property type="project" value="TreeGrafter"/>
</dbReference>
<feature type="active site" description="Proton acceptor" evidence="7">
    <location>
        <position position="67"/>
    </location>
</feature>
<feature type="domain" description="3-deoxy-D-manno-octulosonic-acid transferase N-terminal" evidence="10">
    <location>
        <begin position="38"/>
        <end position="217"/>
    </location>
</feature>
<keyword evidence="9" id="KW-0812">Transmembrane</keyword>